<protein>
    <recommendedName>
        <fullName evidence="3">biotin--[biotin carboxyl-carrier protein] ligase</fullName>
        <ecNumber evidence="3">6.3.4.15</ecNumber>
    </recommendedName>
</protein>
<organism evidence="7 8">
    <name type="scientific">Shimia marina</name>
    <dbReference type="NCBI Taxonomy" id="321267"/>
    <lineage>
        <taxon>Bacteria</taxon>
        <taxon>Pseudomonadati</taxon>
        <taxon>Pseudomonadota</taxon>
        <taxon>Alphaproteobacteria</taxon>
        <taxon>Rhodobacterales</taxon>
        <taxon>Roseobacteraceae</taxon>
    </lineage>
</organism>
<dbReference type="PANTHER" id="PTHR12835:SF5">
    <property type="entry name" value="BIOTIN--PROTEIN LIGASE"/>
    <property type="match status" value="1"/>
</dbReference>
<dbReference type="InterPro" id="IPR003142">
    <property type="entry name" value="BPL_C"/>
</dbReference>
<evidence type="ECO:0000313" key="8">
    <source>
        <dbReference type="Proteomes" id="UP000054823"/>
    </source>
</evidence>
<dbReference type="AlphaFoldDB" id="A0A0P1EJE3"/>
<dbReference type="Pfam" id="PF03099">
    <property type="entry name" value="BPL_LplA_LipB"/>
    <property type="match status" value="1"/>
</dbReference>
<feature type="domain" description="BPL/LPL catalytic" evidence="6">
    <location>
        <begin position="23"/>
        <end position="216"/>
    </location>
</feature>
<evidence type="ECO:0000256" key="4">
    <source>
        <dbReference type="ARBA" id="ARBA00047846"/>
    </source>
</evidence>
<accession>A0A0P1EJE3</accession>
<dbReference type="GO" id="GO:0004077">
    <property type="term" value="F:biotin--[biotin carboxyl-carrier protein] ligase activity"/>
    <property type="evidence" value="ECO:0007669"/>
    <property type="project" value="UniProtKB-EC"/>
</dbReference>
<dbReference type="EMBL" id="CYPW01000001">
    <property type="protein sequence ID" value="CUH50646.1"/>
    <property type="molecule type" value="Genomic_DNA"/>
</dbReference>
<dbReference type="InterPro" id="IPR045864">
    <property type="entry name" value="aa-tRNA-synth_II/BPL/LPL"/>
</dbReference>
<name>A0A0P1EJE3_9RHOB</name>
<dbReference type="Pfam" id="PF02237">
    <property type="entry name" value="BPL_C"/>
    <property type="match status" value="1"/>
</dbReference>
<dbReference type="InterPro" id="IPR004143">
    <property type="entry name" value="BPL_LPL_catalytic"/>
</dbReference>
<dbReference type="Gene3D" id="3.30.930.10">
    <property type="entry name" value="Bira Bifunctional Protein, Domain 2"/>
    <property type="match status" value="1"/>
</dbReference>
<evidence type="ECO:0000313" key="7">
    <source>
        <dbReference type="EMBL" id="CUH50646.1"/>
    </source>
</evidence>
<comment type="catalytic activity">
    <reaction evidence="4">
        <text>biotin + L-lysyl-[protein] + ATP = N(6)-biotinyl-L-lysyl-[protein] + AMP + diphosphate + H(+)</text>
        <dbReference type="Rhea" id="RHEA:11756"/>
        <dbReference type="Rhea" id="RHEA-COMP:9752"/>
        <dbReference type="Rhea" id="RHEA-COMP:10505"/>
        <dbReference type="ChEBI" id="CHEBI:15378"/>
        <dbReference type="ChEBI" id="CHEBI:29969"/>
        <dbReference type="ChEBI" id="CHEBI:30616"/>
        <dbReference type="ChEBI" id="CHEBI:33019"/>
        <dbReference type="ChEBI" id="CHEBI:57586"/>
        <dbReference type="ChEBI" id="CHEBI:83144"/>
        <dbReference type="ChEBI" id="CHEBI:456215"/>
        <dbReference type="EC" id="6.3.4.15"/>
    </reaction>
</comment>
<dbReference type="EC" id="6.3.4.15" evidence="3"/>
<dbReference type="InterPro" id="IPR004408">
    <property type="entry name" value="Biotin_CoA_COase_ligase"/>
</dbReference>
<feature type="region of interest" description="Disordered" evidence="5">
    <location>
        <begin position="1"/>
        <end position="31"/>
    </location>
</feature>
<evidence type="ECO:0000256" key="2">
    <source>
        <dbReference type="ARBA" id="ARBA00023267"/>
    </source>
</evidence>
<keyword evidence="8" id="KW-1185">Reference proteome</keyword>
<keyword evidence="1" id="KW-0436">Ligase</keyword>
<evidence type="ECO:0000256" key="5">
    <source>
        <dbReference type="SAM" id="MobiDB-lite"/>
    </source>
</evidence>
<dbReference type="STRING" id="321267.SHM7688_00073"/>
<evidence type="ECO:0000256" key="3">
    <source>
        <dbReference type="ARBA" id="ARBA00024227"/>
    </source>
</evidence>
<dbReference type="GO" id="GO:0005737">
    <property type="term" value="C:cytoplasm"/>
    <property type="evidence" value="ECO:0007669"/>
    <property type="project" value="TreeGrafter"/>
</dbReference>
<reference evidence="7 8" key="1">
    <citation type="submission" date="2015-09" db="EMBL/GenBank/DDBJ databases">
        <authorList>
            <consortium name="Swine Surveillance"/>
        </authorList>
    </citation>
    <scope>NUCLEOTIDE SEQUENCE [LARGE SCALE GENOMIC DNA]</scope>
    <source>
        <strain evidence="7 8">CECT 7688</strain>
    </source>
</reference>
<dbReference type="SUPFAM" id="SSF55681">
    <property type="entry name" value="Class II aaRS and biotin synthetases"/>
    <property type="match status" value="1"/>
</dbReference>
<dbReference type="Proteomes" id="UP000054823">
    <property type="component" value="Unassembled WGS sequence"/>
</dbReference>
<dbReference type="PANTHER" id="PTHR12835">
    <property type="entry name" value="BIOTIN PROTEIN LIGASE"/>
    <property type="match status" value="1"/>
</dbReference>
<proteinExistence type="predicted"/>
<evidence type="ECO:0000256" key="1">
    <source>
        <dbReference type="ARBA" id="ARBA00022598"/>
    </source>
</evidence>
<dbReference type="NCBIfam" id="TIGR00121">
    <property type="entry name" value="birA_ligase"/>
    <property type="match status" value="1"/>
</dbReference>
<evidence type="ECO:0000259" key="6">
    <source>
        <dbReference type="PROSITE" id="PS51733"/>
    </source>
</evidence>
<keyword evidence="2" id="KW-0092">Biotin</keyword>
<dbReference type="PROSITE" id="PS51733">
    <property type="entry name" value="BPL_LPL_CATALYTIC"/>
    <property type="match status" value="1"/>
</dbReference>
<gene>
    <name evidence="7" type="primary">birA</name>
    <name evidence="7" type="ORF">SHM7688_00073</name>
</gene>
<feature type="compositionally biased region" description="Polar residues" evidence="5">
    <location>
        <begin position="19"/>
        <end position="31"/>
    </location>
</feature>
<dbReference type="CDD" id="cd16442">
    <property type="entry name" value="BPL"/>
    <property type="match status" value="1"/>
</dbReference>
<sequence>MGRAVSFDRGIGTGRFDQANKSGEKTQTMSNWPQDYGRRVLAEVDSTNAEAARIAPQLAGPEWILGLRQTQGRGRRGRAWVDPNGNFAGTLVMRPAESPDQVALRSFVASLALYDAFVAVTGRSDGLSLKWPNDVLLNGGKVAGILLESAGMAGGAVSHIAIGIGVNLAQAPDTGAVETQATRPVSLLSETGAAVSPEEFLDALAPAYAQWEAQFATYGFEPIRTAWLARAARIGEVITARTTRDETTGTFETVDSAGNLVLKTAKGRVAIPAADIFF</sequence>